<dbReference type="AlphaFoldDB" id="K5WM80"/>
<dbReference type="EMBL" id="JH930477">
    <property type="protein sequence ID" value="EKM51382.1"/>
    <property type="molecule type" value="Genomic_DNA"/>
</dbReference>
<dbReference type="OrthoDB" id="2931494at2759"/>
<dbReference type="RefSeq" id="XP_007400524.1">
    <property type="nucleotide sequence ID" value="XM_007400462.1"/>
</dbReference>
<dbReference type="HOGENOM" id="CLU_983886_0_0_1"/>
<dbReference type="GeneID" id="18911487"/>
<protein>
    <submittedName>
        <fullName evidence="1">Uncharacterized protein</fullName>
    </submittedName>
</protein>
<sequence>MLSYVLLRLNIKPEVQKEHMDWTVKNIKKNLSRYPKETLGQFLDIQDGPMHPVLAALDDEAMPDLCSHRYAEDSVPMLQMPTHLLLECQRANWKAHKEQCTDIANSRARVEKLKQEGSPAAQKEADWVEWRNLSHYANTYGLQHALGVHRDPLRGHNHIVVRQVKYTPEESDLRYRFMITHAGVFKLDDCWDAVDEVMSGRAGEGKEMVRDILNDIDSTSGSSERDIVPLLDLTFGDVAITFDSLRHHPYDPDWRKSINKKGVPPPDAILKFKNAVDVEHKFD</sequence>
<keyword evidence="2" id="KW-1185">Reference proteome</keyword>
<evidence type="ECO:0000313" key="1">
    <source>
        <dbReference type="EMBL" id="EKM51382.1"/>
    </source>
</evidence>
<dbReference type="KEGG" id="pco:PHACADRAFT_200199"/>
<accession>K5WM80</accession>
<dbReference type="Proteomes" id="UP000008370">
    <property type="component" value="Unassembled WGS sequence"/>
</dbReference>
<organism evidence="1 2">
    <name type="scientific">Phanerochaete carnosa (strain HHB-10118-sp)</name>
    <name type="common">White-rot fungus</name>
    <name type="synonym">Peniophora carnosa</name>
    <dbReference type="NCBI Taxonomy" id="650164"/>
    <lineage>
        <taxon>Eukaryota</taxon>
        <taxon>Fungi</taxon>
        <taxon>Dikarya</taxon>
        <taxon>Basidiomycota</taxon>
        <taxon>Agaricomycotina</taxon>
        <taxon>Agaricomycetes</taxon>
        <taxon>Polyporales</taxon>
        <taxon>Phanerochaetaceae</taxon>
        <taxon>Phanerochaete</taxon>
    </lineage>
</organism>
<gene>
    <name evidence="1" type="ORF">PHACADRAFT_200199</name>
</gene>
<evidence type="ECO:0000313" key="2">
    <source>
        <dbReference type="Proteomes" id="UP000008370"/>
    </source>
</evidence>
<reference evidence="1 2" key="1">
    <citation type="journal article" date="2012" name="BMC Genomics">
        <title>Comparative genomics of the white-rot fungi, Phanerochaete carnosa and P. chrysosporium, to elucidate the genetic basis of the distinct wood types they colonize.</title>
        <authorList>
            <person name="Suzuki H."/>
            <person name="MacDonald J."/>
            <person name="Syed K."/>
            <person name="Salamov A."/>
            <person name="Hori C."/>
            <person name="Aerts A."/>
            <person name="Henrissat B."/>
            <person name="Wiebenga A."/>
            <person name="vanKuyk P.A."/>
            <person name="Barry K."/>
            <person name="Lindquist E."/>
            <person name="LaButti K."/>
            <person name="Lapidus A."/>
            <person name="Lucas S."/>
            <person name="Coutinho P."/>
            <person name="Gong Y."/>
            <person name="Samejima M."/>
            <person name="Mahadevan R."/>
            <person name="Abou-Zaid M."/>
            <person name="de Vries R.P."/>
            <person name="Igarashi K."/>
            <person name="Yadav J.S."/>
            <person name="Grigoriev I.V."/>
            <person name="Master E.R."/>
        </authorList>
    </citation>
    <scope>NUCLEOTIDE SEQUENCE [LARGE SCALE GENOMIC DNA]</scope>
    <source>
        <strain evidence="1 2">HHB-10118-sp</strain>
    </source>
</reference>
<name>K5WM80_PHACS</name>
<proteinExistence type="predicted"/>
<dbReference type="InParanoid" id="K5WM80"/>